<protein>
    <submittedName>
        <fullName evidence="2">Uncharacterized protein</fullName>
    </submittedName>
</protein>
<feature type="transmembrane region" description="Helical" evidence="1">
    <location>
        <begin position="20"/>
        <end position="39"/>
    </location>
</feature>
<dbReference type="InterPro" id="IPR045933">
    <property type="entry name" value="DUF6353"/>
</dbReference>
<feature type="transmembrane region" description="Helical" evidence="1">
    <location>
        <begin position="59"/>
        <end position="79"/>
    </location>
</feature>
<keyword evidence="1" id="KW-1133">Transmembrane helix</keyword>
<sequence>MKINFRKLSNTIAKAVPHVFTAAGILWFGIGAVAAFNLGVHTTVNANMTDDDELLGKQFIKDVLPVAGAFAIGTACVIMSDACNTRMLRAANKAYTNAVKNYQEYKAAVVGALGAEANKLAMKKATDEHKPDISEDGPPLPIGTFHFYDEFSRNDFVAELSDVIAAEYEFNRLFQAYGVVSINQFYDLLNAPHIEHGNEKQFDCGEIADWCGYVWIDFQNVEHVEEDGSKWYSIHINPYPTIDGIINWDDVVNDEKVNKVVGAIFNH</sequence>
<name>A0A8S5TUB4_9CAUD</name>
<keyword evidence="1" id="KW-0812">Transmembrane</keyword>
<reference evidence="2" key="1">
    <citation type="journal article" date="2021" name="Proc. Natl. Acad. Sci. U.S.A.">
        <title>A Catalog of Tens of Thousands of Viruses from Human Metagenomes Reveals Hidden Associations with Chronic Diseases.</title>
        <authorList>
            <person name="Tisza M.J."/>
            <person name="Buck C.B."/>
        </authorList>
    </citation>
    <scope>NUCLEOTIDE SEQUENCE</scope>
    <source>
        <strain evidence="2">CtWT735</strain>
    </source>
</reference>
<evidence type="ECO:0000313" key="2">
    <source>
        <dbReference type="EMBL" id="DAF85790.1"/>
    </source>
</evidence>
<evidence type="ECO:0000256" key="1">
    <source>
        <dbReference type="SAM" id="Phobius"/>
    </source>
</evidence>
<accession>A0A8S5TUB4</accession>
<proteinExistence type="predicted"/>
<dbReference type="Pfam" id="PF19880">
    <property type="entry name" value="DUF6353"/>
    <property type="match status" value="1"/>
</dbReference>
<organism evidence="2">
    <name type="scientific">Siphoviridae sp. ctWT735</name>
    <dbReference type="NCBI Taxonomy" id="2825538"/>
    <lineage>
        <taxon>Viruses</taxon>
        <taxon>Duplodnaviria</taxon>
        <taxon>Heunggongvirae</taxon>
        <taxon>Uroviricota</taxon>
        <taxon>Caudoviricetes</taxon>
    </lineage>
</organism>
<keyword evidence="1" id="KW-0472">Membrane</keyword>
<dbReference type="EMBL" id="BK015930">
    <property type="protein sequence ID" value="DAF85790.1"/>
    <property type="molecule type" value="Genomic_DNA"/>
</dbReference>